<protein>
    <submittedName>
        <fullName evidence="1">Uncharacterized protein</fullName>
    </submittedName>
</protein>
<accession>A0AAN9ME85</accession>
<sequence length="69" mass="7754">MGKNGGAEVSKMYEAKVRNKKNATVIPAPRKSEKRMVFESMLHFFLPLFSSAQRALASKINDVSRTYCS</sequence>
<evidence type="ECO:0000313" key="2">
    <source>
        <dbReference type="Proteomes" id="UP001374584"/>
    </source>
</evidence>
<comment type="caution">
    <text evidence="1">The sequence shown here is derived from an EMBL/GenBank/DDBJ whole genome shotgun (WGS) entry which is preliminary data.</text>
</comment>
<dbReference type="Proteomes" id="UP001374584">
    <property type="component" value="Unassembled WGS sequence"/>
</dbReference>
<name>A0AAN9ME85_PHACN</name>
<gene>
    <name evidence="1" type="ORF">VNO80_18691</name>
</gene>
<evidence type="ECO:0000313" key="1">
    <source>
        <dbReference type="EMBL" id="KAK7353250.1"/>
    </source>
</evidence>
<organism evidence="1 2">
    <name type="scientific">Phaseolus coccineus</name>
    <name type="common">Scarlet runner bean</name>
    <name type="synonym">Phaseolus multiflorus</name>
    <dbReference type="NCBI Taxonomy" id="3886"/>
    <lineage>
        <taxon>Eukaryota</taxon>
        <taxon>Viridiplantae</taxon>
        <taxon>Streptophyta</taxon>
        <taxon>Embryophyta</taxon>
        <taxon>Tracheophyta</taxon>
        <taxon>Spermatophyta</taxon>
        <taxon>Magnoliopsida</taxon>
        <taxon>eudicotyledons</taxon>
        <taxon>Gunneridae</taxon>
        <taxon>Pentapetalae</taxon>
        <taxon>rosids</taxon>
        <taxon>fabids</taxon>
        <taxon>Fabales</taxon>
        <taxon>Fabaceae</taxon>
        <taxon>Papilionoideae</taxon>
        <taxon>50 kb inversion clade</taxon>
        <taxon>NPAAA clade</taxon>
        <taxon>indigoferoid/millettioid clade</taxon>
        <taxon>Phaseoleae</taxon>
        <taxon>Phaseolus</taxon>
    </lineage>
</organism>
<reference evidence="1 2" key="1">
    <citation type="submission" date="2024-01" db="EMBL/GenBank/DDBJ databases">
        <title>The genomes of 5 underutilized Papilionoideae crops provide insights into root nodulation and disease resistanc.</title>
        <authorList>
            <person name="Jiang F."/>
        </authorList>
    </citation>
    <scope>NUCLEOTIDE SEQUENCE [LARGE SCALE GENOMIC DNA]</scope>
    <source>
        <strain evidence="1">JINMINGXINNONG_FW02</strain>
        <tissue evidence="1">Leaves</tissue>
    </source>
</reference>
<proteinExistence type="predicted"/>
<dbReference type="EMBL" id="JAYMYR010000007">
    <property type="protein sequence ID" value="KAK7353250.1"/>
    <property type="molecule type" value="Genomic_DNA"/>
</dbReference>
<keyword evidence="2" id="KW-1185">Reference proteome</keyword>
<dbReference type="AlphaFoldDB" id="A0AAN9ME85"/>